<feature type="non-terminal residue" evidence="3">
    <location>
        <position position="1"/>
    </location>
</feature>
<dbReference type="Pfam" id="PF04072">
    <property type="entry name" value="LCM"/>
    <property type="match status" value="1"/>
</dbReference>
<name>X1CQE1_9ZZZZ</name>
<organism evidence="3">
    <name type="scientific">marine sediment metagenome</name>
    <dbReference type="NCBI Taxonomy" id="412755"/>
    <lineage>
        <taxon>unclassified sequences</taxon>
        <taxon>metagenomes</taxon>
        <taxon>ecological metagenomes</taxon>
    </lineage>
</organism>
<comment type="caution">
    <text evidence="3">The sequence shown here is derived from an EMBL/GenBank/DDBJ whole genome shotgun (WGS) entry which is preliminary data.</text>
</comment>
<accession>X1CQE1</accession>
<dbReference type="InterPro" id="IPR007213">
    <property type="entry name" value="Ppm1/Ppm2/Tcmp"/>
</dbReference>
<evidence type="ECO:0000256" key="1">
    <source>
        <dbReference type="ARBA" id="ARBA00022603"/>
    </source>
</evidence>
<dbReference type="EMBL" id="BART01029774">
    <property type="protein sequence ID" value="GAH10621.1"/>
    <property type="molecule type" value="Genomic_DNA"/>
</dbReference>
<dbReference type="GO" id="GO:0008168">
    <property type="term" value="F:methyltransferase activity"/>
    <property type="evidence" value="ECO:0007669"/>
    <property type="project" value="UniProtKB-KW"/>
</dbReference>
<dbReference type="Gene3D" id="3.40.50.150">
    <property type="entry name" value="Vaccinia Virus protein VP39"/>
    <property type="match status" value="1"/>
</dbReference>
<dbReference type="AlphaFoldDB" id="X1CQE1"/>
<protein>
    <submittedName>
        <fullName evidence="3">Uncharacterized protein</fullName>
    </submittedName>
</protein>
<keyword evidence="2" id="KW-0808">Transferase</keyword>
<dbReference type="InterPro" id="IPR029063">
    <property type="entry name" value="SAM-dependent_MTases_sf"/>
</dbReference>
<reference evidence="3" key="1">
    <citation type="journal article" date="2014" name="Front. Microbiol.">
        <title>High frequency of phylogenetically diverse reductive dehalogenase-homologous genes in deep subseafloor sedimentary metagenomes.</title>
        <authorList>
            <person name="Kawai M."/>
            <person name="Futagami T."/>
            <person name="Toyoda A."/>
            <person name="Takaki Y."/>
            <person name="Nishi S."/>
            <person name="Hori S."/>
            <person name="Arai W."/>
            <person name="Tsubouchi T."/>
            <person name="Morono Y."/>
            <person name="Uchiyama I."/>
            <person name="Ito T."/>
            <person name="Fujiyama A."/>
            <person name="Inagaki F."/>
            <person name="Takami H."/>
        </authorList>
    </citation>
    <scope>NUCLEOTIDE SEQUENCE</scope>
    <source>
        <strain evidence="3">Expedition CK06-06</strain>
    </source>
</reference>
<gene>
    <name evidence="3" type="ORF">S01H4_52166</name>
</gene>
<evidence type="ECO:0000256" key="2">
    <source>
        <dbReference type="ARBA" id="ARBA00022679"/>
    </source>
</evidence>
<dbReference type="GO" id="GO:0032259">
    <property type="term" value="P:methylation"/>
    <property type="evidence" value="ECO:0007669"/>
    <property type="project" value="UniProtKB-KW"/>
</dbReference>
<dbReference type="SUPFAM" id="SSF53335">
    <property type="entry name" value="S-adenosyl-L-methionine-dependent methyltransferases"/>
    <property type="match status" value="1"/>
</dbReference>
<proteinExistence type="predicted"/>
<evidence type="ECO:0000313" key="3">
    <source>
        <dbReference type="EMBL" id="GAH10621.1"/>
    </source>
</evidence>
<sequence>WVEKLTKNDFDRNKRTFFLWESVACYLEEDVAKDTLKKMADISGKGSIIAQDFYSKVFLKGETSRAMKKSADLMKKMGEPWIFGIDMSEDARGNIESFLKESVV</sequence>
<keyword evidence="1" id="KW-0489">Methyltransferase</keyword>